<gene>
    <name evidence="2" type="ORF">LG34_12105</name>
</gene>
<sequence>MRIKNYWTQRSHSFAELRVKELNSVMADRWLREIAKHIPAGGQLRILDIGTGTGFFAFLLSSLGHRVTGIDLTPSMIQEAKEIGQTLHSPAQFRVMDAEKLLFADESFDMVISRNLTWTLPHPKEAYREWQRVLKPGGLLLNFDGNYGKADFTGKGEKLPENHAHKQIAGDLMQECEAIKDQLEISYHVRPAWDVTALGEAGFEQIKLDLGISKRIYIEKDEFYNPTPLFCIAATKN</sequence>
<comment type="caution">
    <text evidence="2">The sequence shown here is derived from an EMBL/GenBank/DDBJ whole genome shotgun (WGS) entry which is preliminary data.</text>
</comment>
<reference evidence="2 3" key="1">
    <citation type="submission" date="2014-09" db="EMBL/GenBank/DDBJ databases">
        <title>Butyrate-producing bacteria isolated from human gut.</title>
        <authorList>
            <person name="Zhang Q."/>
            <person name="Zhao L."/>
        </authorList>
    </citation>
    <scope>NUCLEOTIDE SEQUENCE [LARGE SCALE GENOMIC DNA]</scope>
    <source>
        <strain evidence="2 3">21</strain>
    </source>
</reference>
<dbReference type="PANTHER" id="PTHR43591">
    <property type="entry name" value="METHYLTRANSFERASE"/>
    <property type="match status" value="1"/>
</dbReference>
<evidence type="ECO:0000313" key="3">
    <source>
        <dbReference type="Proteomes" id="UP000245288"/>
    </source>
</evidence>
<evidence type="ECO:0000259" key="1">
    <source>
        <dbReference type="Pfam" id="PF08241"/>
    </source>
</evidence>
<dbReference type="Proteomes" id="UP000245288">
    <property type="component" value="Unassembled WGS sequence"/>
</dbReference>
<evidence type="ECO:0000313" key="2">
    <source>
        <dbReference type="EMBL" id="PWE86068.1"/>
    </source>
</evidence>
<proteinExistence type="predicted"/>
<accession>A0A2V1JUC9</accession>
<dbReference type="CDD" id="cd02440">
    <property type="entry name" value="AdoMet_MTases"/>
    <property type="match status" value="1"/>
</dbReference>
<feature type="domain" description="Methyltransferase type 11" evidence="1">
    <location>
        <begin position="47"/>
        <end position="141"/>
    </location>
</feature>
<dbReference type="GO" id="GO:0008757">
    <property type="term" value="F:S-adenosylmethionine-dependent methyltransferase activity"/>
    <property type="evidence" value="ECO:0007669"/>
    <property type="project" value="InterPro"/>
</dbReference>
<dbReference type="AlphaFoldDB" id="A0A2V1JUC9"/>
<name>A0A2V1JUC9_EUBRA</name>
<dbReference type="Pfam" id="PF08241">
    <property type="entry name" value="Methyltransf_11"/>
    <property type="match status" value="1"/>
</dbReference>
<dbReference type="SUPFAM" id="SSF53335">
    <property type="entry name" value="S-adenosyl-L-methionine-dependent methyltransferases"/>
    <property type="match status" value="1"/>
</dbReference>
<dbReference type="InterPro" id="IPR029063">
    <property type="entry name" value="SAM-dependent_MTases_sf"/>
</dbReference>
<keyword evidence="3" id="KW-1185">Reference proteome</keyword>
<dbReference type="PANTHER" id="PTHR43591:SF24">
    <property type="entry name" value="2-METHOXY-6-POLYPRENYL-1,4-BENZOQUINOL METHYLASE, MITOCHONDRIAL"/>
    <property type="match status" value="1"/>
</dbReference>
<dbReference type="InterPro" id="IPR013216">
    <property type="entry name" value="Methyltransf_11"/>
</dbReference>
<dbReference type="EMBL" id="JRFU01000132">
    <property type="protein sequence ID" value="PWE86068.1"/>
    <property type="molecule type" value="Genomic_DNA"/>
</dbReference>
<organism evidence="2 3">
    <name type="scientific">Eubacterium ramulus</name>
    <dbReference type="NCBI Taxonomy" id="39490"/>
    <lineage>
        <taxon>Bacteria</taxon>
        <taxon>Bacillati</taxon>
        <taxon>Bacillota</taxon>
        <taxon>Clostridia</taxon>
        <taxon>Eubacteriales</taxon>
        <taxon>Eubacteriaceae</taxon>
        <taxon>Eubacterium</taxon>
    </lineage>
</organism>
<protein>
    <recommendedName>
        <fullName evidence="1">Methyltransferase type 11 domain-containing protein</fullName>
    </recommendedName>
</protein>
<dbReference type="Gene3D" id="3.40.50.150">
    <property type="entry name" value="Vaccinia Virus protein VP39"/>
    <property type="match status" value="1"/>
</dbReference>